<organism evidence="1 2">
    <name type="scientific">Auriscalpium vulgare</name>
    <dbReference type="NCBI Taxonomy" id="40419"/>
    <lineage>
        <taxon>Eukaryota</taxon>
        <taxon>Fungi</taxon>
        <taxon>Dikarya</taxon>
        <taxon>Basidiomycota</taxon>
        <taxon>Agaricomycotina</taxon>
        <taxon>Agaricomycetes</taxon>
        <taxon>Russulales</taxon>
        <taxon>Auriscalpiaceae</taxon>
        <taxon>Auriscalpium</taxon>
    </lineage>
</organism>
<gene>
    <name evidence="1" type="ORF">FA95DRAFT_1344797</name>
</gene>
<accession>A0ACB8R1L8</accession>
<reference evidence="1" key="1">
    <citation type="submission" date="2021-02" db="EMBL/GenBank/DDBJ databases">
        <authorList>
            <consortium name="DOE Joint Genome Institute"/>
            <person name="Ahrendt S."/>
            <person name="Looney B.P."/>
            <person name="Miyauchi S."/>
            <person name="Morin E."/>
            <person name="Drula E."/>
            <person name="Courty P.E."/>
            <person name="Chicoki N."/>
            <person name="Fauchery L."/>
            <person name="Kohler A."/>
            <person name="Kuo A."/>
            <person name="Labutti K."/>
            <person name="Pangilinan J."/>
            <person name="Lipzen A."/>
            <person name="Riley R."/>
            <person name="Andreopoulos W."/>
            <person name="He G."/>
            <person name="Johnson J."/>
            <person name="Barry K.W."/>
            <person name="Grigoriev I.V."/>
            <person name="Nagy L."/>
            <person name="Hibbett D."/>
            <person name="Henrissat B."/>
            <person name="Matheny P.B."/>
            <person name="Labbe J."/>
            <person name="Martin F."/>
        </authorList>
    </citation>
    <scope>NUCLEOTIDE SEQUENCE</scope>
    <source>
        <strain evidence="1">FP105234-sp</strain>
    </source>
</reference>
<comment type="caution">
    <text evidence="1">The sequence shown here is derived from an EMBL/GenBank/DDBJ whole genome shotgun (WGS) entry which is preliminary data.</text>
</comment>
<name>A0ACB8R1L8_9AGAM</name>
<keyword evidence="2" id="KW-1185">Reference proteome</keyword>
<dbReference type="EMBL" id="MU276661">
    <property type="protein sequence ID" value="KAI0037918.1"/>
    <property type="molecule type" value="Genomic_DNA"/>
</dbReference>
<proteinExistence type="predicted"/>
<sequence>MATPIVRHRALEKFLTPAVGVYIAISLDPEATVRHLQDPVATREAEALTRSVYIGYVSSLVDSPSPDRAYHLCDFHILSQGLPVSAAPSDGLDETMCVAVSPSEHPDGRNPVSPQPPLPWTNLFHHTTPDIRIRLRSQPGDYRGCSMLSRKDMFSISQWAVADGMRRGDAINNYFADHPDHPDAQTRLQVTPEEQGIPRLSPYLITPGYSSSDISGIRSPSSSGTSSSSTTSSTSPDCDIDGSLTSVYDVGALSASDVSTASASDVKLRPLQGDIHYHPPFIQNVFGYDDPYDRFIPLATFSKDISPDLKFSSADSFLAEARELRRIMVEWEERRINGHQLDCSESGICGGFRVFMRPSHLQVMSDAVTSATVEPVPDAVAPVAEDSHGSHEVLPTEADQSMLEVALIPSPEHPKRGKLVSAAHLSGP</sequence>
<dbReference type="Proteomes" id="UP000814033">
    <property type="component" value="Unassembled WGS sequence"/>
</dbReference>
<evidence type="ECO:0000313" key="1">
    <source>
        <dbReference type="EMBL" id="KAI0037918.1"/>
    </source>
</evidence>
<evidence type="ECO:0000313" key="2">
    <source>
        <dbReference type="Proteomes" id="UP000814033"/>
    </source>
</evidence>
<reference evidence="1" key="2">
    <citation type="journal article" date="2022" name="New Phytol.">
        <title>Evolutionary transition to the ectomycorrhizal habit in the genomes of a hyperdiverse lineage of mushroom-forming fungi.</title>
        <authorList>
            <person name="Looney B."/>
            <person name="Miyauchi S."/>
            <person name="Morin E."/>
            <person name="Drula E."/>
            <person name="Courty P.E."/>
            <person name="Kohler A."/>
            <person name="Kuo A."/>
            <person name="LaButti K."/>
            <person name="Pangilinan J."/>
            <person name="Lipzen A."/>
            <person name="Riley R."/>
            <person name="Andreopoulos W."/>
            <person name="He G."/>
            <person name="Johnson J."/>
            <person name="Nolan M."/>
            <person name="Tritt A."/>
            <person name="Barry K.W."/>
            <person name="Grigoriev I.V."/>
            <person name="Nagy L.G."/>
            <person name="Hibbett D."/>
            <person name="Henrissat B."/>
            <person name="Matheny P.B."/>
            <person name="Labbe J."/>
            <person name="Martin F.M."/>
        </authorList>
    </citation>
    <scope>NUCLEOTIDE SEQUENCE</scope>
    <source>
        <strain evidence="1">FP105234-sp</strain>
    </source>
</reference>
<protein>
    <submittedName>
        <fullName evidence="1">Uncharacterized protein</fullName>
    </submittedName>
</protein>